<proteinExistence type="inferred from homology"/>
<dbReference type="PRINTS" id="PR00370">
    <property type="entry name" value="FMOXYGENASE"/>
</dbReference>
<evidence type="ECO:0000256" key="1">
    <source>
        <dbReference type="ARBA" id="ARBA00010139"/>
    </source>
</evidence>
<dbReference type="AlphaFoldDB" id="A0A9X2IX61"/>
<evidence type="ECO:0000256" key="3">
    <source>
        <dbReference type="ARBA" id="ARBA00022827"/>
    </source>
</evidence>
<dbReference type="PANTHER" id="PTHR42877">
    <property type="entry name" value="L-ORNITHINE N(5)-MONOOXYGENASE-RELATED"/>
    <property type="match status" value="1"/>
</dbReference>
<evidence type="ECO:0000313" key="5">
    <source>
        <dbReference type="EMBL" id="MCM6772586.1"/>
    </source>
</evidence>
<dbReference type="GO" id="GO:0004499">
    <property type="term" value="F:N,N-dimethylaniline monooxygenase activity"/>
    <property type="evidence" value="ECO:0007669"/>
    <property type="project" value="InterPro"/>
</dbReference>
<sequence length="506" mass="56763">MSIAVIGAGFSGLGMAIRLKRAGFSDLVIFEKDRDLGGTWLQNHYPGCAADIPSVLYSLSAYEKRDWSRIYATQPEILAYQHELARRFDLERHFRFDTEIVDFTFDETTARWRLTAADGRRFEADLVFGGFGPLHQPRIPALPGRDLFSGTQLHSRQWDDDFDPTGKRIAVVGTGSSAVEIVPALAERAAQLYVFQRSAPYIMPKTADVAVTGTLRLALKYLPGFYRLLRFLVVAVTHMAHLAQKYDFFCRLMERQAAALRNKEITDPHLREMVTPTYRFGCKRTPNTNEYLPALTRPDVEVIPSALARLTAHTAIAADGTEREVDAVVWSTGFAVGDAFRRLPITGRDGITLADTCGPQGVETYMGLCVSGFPNLFFILGPYGQTTHTSLLLNIDFQTRYLTTIARAFRDHDLRTIEVRREAQRRFLERAWSITSLGFMSRGGSCANYLQDPVTGRVLAWPGSVTDMWLRLRRVRFEDYRITYAEGSQIPSGSPGIAVVPEPIGD</sequence>
<organism evidence="5 6">
    <name type="scientific">Nocardia pulmonis</name>
    <dbReference type="NCBI Taxonomy" id="2951408"/>
    <lineage>
        <taxon>Bacteria</taxon>
        <taxon>Bacillati</taxon>
        <taxon>Actinomycetota</taxon>
        <taxon>Actinomycetes</taxon>
        <taxon>Mycobacteriales</taxon>
        <taxon>Nocardiaceae</taxon>
        <taxon>Nocardia</taxon>
    </lineage>
</organism>
<keyword evidence="6" id="KW-1185">Reference proteome</keyword>
<dbReference type="Gene3D" id="3.50.50.60">
    <property type="entry name" value="FAD/NAD(P)-binding domain"/>
    <property type="match status" value="2"/>
</dbReference>
<evidence type="ECO:0000256" key="2">
    <source>
        <dbReference type="ARBA" id="ARBA00022630"/>
    </source>
</evidence>
<dbReference type="RefSeq" id="WP_251909432.1">
    <property type="nucleotide sequence ID" value="NZ_JAMRXG010000001.1"/>
</dbReference>
<accession>A0A9X2IX61</accession>
<keyword evidence="4" id="KW-0560">Oxidoreductase</keyword>
<evidence type="ECO:0000256" key="4">
    <source>
        <dbReference type="ARBA" id="ARBA00023002"/>
    </source>
</evidence>
<dbReference type="PANTHER" id="PTHR42877:SF4">
    <property type="entry name" value="FAD_NAD(P)-BINDING DOMAIN-CONTAINING PROTEIN-RELATED"/>
    <property type="match status" value="1"/>
</dbReference>
<keyword evidence="2" id="KW-0285">Flavoprotein</keyword>
<dbReference type="Proteomes" id="UP001139157">
    <property type="component" value="Unassembled WGS sequence"/>
</dbReference>
<dbReference type="InterPro" id="IPR051209">
    <property type="entry name" value="FAD-bind_Monooxygenase_sf"/>
</dbReference>
<dbReference type="Pfam" id="PF00743">
    <property type="entry name" value="FMO-like"/>
    <property type="match status" value="1"/>
</dbReference>
<protein>
    <submittedName>
        <fullName evidence="5">NAD(P)/FAD-dependent oxidoreductase</fullName>
    </submittedName>
</protein>
<evidence type="ECO:0000313" key="6">
    <source>
        <dbReference type="Proteomes" id="UP001139157"/>
    </source>
</evidence>
<comment type="similarity">
    <text evidence="1">Belongs to the FAD-binding monooxygenase family.</text>
</comment>
<dbReference type="InterPro" id="IPR020946">
    <property type="entry name" value="Flavin_mOase-like"/>
</dbReference>
<name>A0A9X2IX61_9NOCA</name>
<dbReference type="InterPro" id="IPR036188">
    <property type="entry name" value="FAD/NAD-bd_sf"/>
</dbReference>
<comment type="caution">
    <text evidence="5">The sequence shown here is derived from an EMBL/GenBank/DDBJ whole genome shotgun (WGS) entry which is preliminary data.</text>
</comment>
<reference evidence="5" key="1">
    <citation type="submission" date="2022-06" db="EMBL/GenBank/DDBJ databases">
        <title>Novel species in genus nocardia.</title>
        <authorList>
            <person name="Li F."/>
        </authorList>
    </citation>
    <scope>NUCLEOTIDE SEQUENCE</scope>
    <source>
        <strain evidence="5">CDC141</strain>
    </source>
</reference>
<dbReference type="InterPro" id="IPR000960">
    <property type="entry name" value="Flavin_mOase"/>
</dbReference>
<dbReference type="GO" id="GO:0050660">
    <property type="term" value="F:flavin adenine dinucleotide binding"/>
    <property type="evidence" value="ECO:0007669"/>
    <property type="project" value="InterPro"/>
</dbReference>
<keyword evidence="3" id="KW-0274">FAD</keyword>
<dbReference type="SUPFAM" id="SSF51905">
    <property type="entry name" value="FAD/NAD(P)-binding domain"/>
    <property type="match status" value="2"/>
</dbReference>
<dbReference type="GO" id="GO:0050661">
    <property type="term" value="F:NADP binding"/>
    <property type="evidence" value="ECO:0007669"/>
    <property type="project" value="InterPro"/>
</dbReference>
<dbReference type="EMBL" id="JAMRXG010000001">
    <property type="protein sequence ID" value="MCM6772586.1"/>
    <property type="molecule type" value="Genomic_DNA"/>
</dbReference>
<gene>
    <name evidence="5" type="ORF">NDR86_03745</name>
</gene>